<dbReference type="KEGG" id="aamb:D1866_02615"/>
<gene>
    <name evidence="2" type="ORF">D1866_02615</name>
    <name evidence="1" type="ORF">GFB69_07080</name>
</gene>
<name>A0A650CYE2_ACIAM</name>
<dbReference type="EMBL" id="CP045482">
    <property type="protein sequence ID" value="QGR22828.1"/>
    <property type="molecule type" value="Genomic_DNA"/>
</dbReference>
<organism evidence="2 3">
    <name type="scientific">Acidianus ambivalens</name>
    <name type="common">Desulfurolobus ambivalens</name>
    <dbReference type="NCBI Taxonomy" id="2283"/>
    <lineage>
        <taxon>Archaea</taxon>
        <taxon>Thermoproteota</taxon>
        <taxon>Thermoprotei</taxon>
        <taxon>Sulfolobales</taxon>
        <taxon>Sulfolobaceae</taxon>
        <taxon>Acidianus</taxon>
    </lineage>
</organism>
<dbReference type="Proteomes" id="UP000474054">
    <property type="component" value="Unassembled WGS sequence"/>
</dbReference>
<dbReference type="Proteomes" id="UP000426328">
    <property type="component" value="Chromosome"/>
</dbReference>
<evidence type="ECO:0000313" key="2">
    <source>
        <dbReference type="EMBL" id="QGR22828.1"/>
    </source>
</evidence>
<reference evidence="1 4" key="1">
    <citation type="submission" date="2019-10" db="EMBL/GenBank/DDBJ databases">
        <title>Comparative genomics of sulfur disproportionating microorganisms.</title>
        <authorList>
            <person name="Ward L.M."/>
            <person name="Bertran E."/>
            <person name="Johnston D."/>
        </authorList>
    </citation>
    <scope>NUCLEOTIDE SEQUENCE [LARGE SCALE GENOMIC DNA]</scope>
    <source>
        <strain evidence="1 4">DSM 3772</strain>
    </source>
</reference>
<evidence type="ECO:0008006" key="5">
    <source>
        <dbReference type="Google" id="ProtNLM"/>
    </source>
</evidence>
<dbReference type="EMBL" id="WHYS01000001">
    <property type="protein sequence ID" value="MQL55508.1"/>
    <property type="molecule type" value="Genomic_DNA"/>
</dbReference>
<accession>A0A650CYE2</accession>
<reference evidence="2 3" key="2">
    <citation type="submission" date="2019-10" db="EMBL/GenBank/DDBJ databases">
        <title>Genome Sequences from Six Type Strain Members of the Archaeal Family Sulfolobaceae: Acidianus ambivalens, Acidianus infernus, Metallosphaera prunae, Stygiolobus azoricus, Sulfolobus metallicus, and Sulfurisphaera ohwakuensis.</title>
        <authorList>
            <person name="Counts J.A."/>
            <person name="Kelly R.M."/>
        </authorList>
    </citation>
    <scope>NUCLEOTIDE SEQUENCE [LARGE SCALE GENOMIC DNA]</scope>
    <source>
        <strain evidence="2 3">LEI 10</strain>
    </source>
</reference>
<evidence type="ECO:0000313" key="3">
    <source>
        <dbReference type="Proteomes" id="UP000426328"/>
    </source>
</evidence>
<sequence>MAVVIKVSEDVKERLVKLAGELQAKTGKRVTLNDVIKYLLDTHEEINSEGIDKELEDLQIKMDKNSSMKVDEVVYGKQ</sequence>
<keyword evidence="3" id="KW-1185">Reference proteome</keyword>
<proteinExistence type="predicted"/>
<evidence type="ECO:0000313" key="4">
    <source>
        <dbReference type="Proteomes" id="UP000474054"/>
    </source>
</evidence>
<dbReference type="AlphaFoldDB" id="A0A650CYE2"/>
<evidence type="ECO:0000313" key="1">
    <source>
        <dbReference type="EMBL" id="MQL55508.1"/>
    </source>
</evidence>
<protein>
    <recommendedName>
        <fullName evidence="5">VapB-type antitoxin</fullName>
    </recommendedName>
</protein>